<evidence type="ECO:0000256" key="1">
    <source>
        <dbReference type="SAM" id="MobiDB-lite"/>
    </source>
</evidence>
<sequence length="73" mass="8645">MFERPKKKHLCNGKPKNVDRSTRVNDGRYKPTKTSTWLTEKCVTRQYKKTQSILRKNLAFPAYATIMNRMEIP</sequence>
<dbReference type="AlphaFoldDB" id="A0A433A381"/>
<protein>
    <submittedName>
        <fullName evidence="2">Uncharacterized protein</fullName>
    </submittedName>
</protein>
<gene>
    <name evidence="2" type="ORF">BC936DRAFT_140910</name>
</gene>
<reference evidence="2 3" key="1">
    <citation type="journal article" date="2018" name="New Phytol.">
        <title>Phylogenomics of Endogonaceae and evolution of mycorrhizas within Mucoromycota.</title>
        <authorList>
            <person name="Chang Y."/>
            <person name="Desiro A."/>
            <person name="Na H."/>
            <person name="Sandor L."/>
            <person name="Lipzen A."/>
            <person name="Clum A."/>
            <person name="Barry K."/>
            <person name="Grigoriev I.V."/>
            <person name="Martin F.M."/>
            <person name="Stajich J.E."/>
            <person name="Smith M.E."/>
            <person name="Bonito G."/>
            <person name="Spatafora J.W."/>
        </authorList>
    </citation>
    <scope>NUCLEOTIDE SEQUENCE [LARGE SCALE GENOMIC DNA]</scope>
    <source>
        <strain evidence="2 3">GMNB39</strain>
    </source>
</reference>
<evidence type="ECO:0000313" key="3">
    <source>
        <dbReference type="Proteomes" id="UP000268093"/>
    </source>
</evidence>
<organism evidence="2 3">
    <name type="scientific">Jimgerdemannia flammicorona</name>
    <dbReference type="NCBI Taxonomy" id="994334"/>
    <lineage>
        <taxon>Eukaryota</taxon>
        <taxon>Fungi</taxon>
        <taxon>Fungi incertae sedis</taxon>
        <taxon>Mucoromycota</taxon>
        <taxon>Mucoromycotina</taxon>
        <taxon>Endogonomycetes</taxon>
        <taxon>Endogonales</taxon>
        <taxon>Endogonaceae</taxon>
        <taxon>Jimgerdemannia</taxon>
    </lineage>
</organism>
<feature type="region of interest" description="Disordered" evidence="1">
    <location>
        <begin position="1"/>
        <end position="30"/>
    </location>
</feature>
<evidence type="ECO:0000313" key="2">
    <source>
        <dbReference type="EMBL" id="RUO97143.1"/>
    </source>
</evidence>
<accession>A0A433A381</accession>
<dbReference type="Proteomes" id="UP000268093">
    <property type="component" value="Unassembled WGS sequence"/>
</dbReference>
<dbReference type="EMBL" id="RBNI01018260">
    <property type="protein sequence ID" value="RUO97143.1"/>
    <property type="molecule type" value="Genomic_DNA"/>
</dbReference>
<keyword evidence="3" id="KW-1185">Reference proteome</keyword>
<feature type="compositionally biased region" description="Basic and acidic residues" evidence="1">
    <location>
        <begin position="16"/>
        <end position="29"/>
    </location>
</feature>
<proteinExistence type="predicted"/>
<comment type="caution">
    <text evidence="2">The sequence shown here is derived from an EMBL/GenBank/DDBJ whole genome shotgun (WGS) entry which is preliminary data.</text>
</comment>
<feature type="compositionally biased region" description="Basic residues" evidence="1">
    <location>
        <begin position="1"/>
        <end position="11"/>
    </location>
</feature>
<name>A0A433A381_9FUNG</name>